<keyword evidence="2" id="KW-0732">Signal</keyword>
<evidence type="ECO:0000259" key="4">
    <source>
        <dbReference type="Pfam" id="PF07523"/>
    </source>
</evidence>
<keyword evidence="1" id="KW-1133">Transmembrane helix</keyword>
<feature type="signal peptide" evidence="2">
    <location>
        <begin position="1"/>
        <end position="24"/>
    </location>
</feature>
<dbReference type="EMBL" id="JQIF01000089">
    <property type="protein sequence ID" value="KGJ52022.1"/>
    <property type="molecule type" value="Genomic_DNA"/>
</dbReference>
<evidence type="ECO:0000259" key="3">
    <source>
        <dbReference type="Pfam" id="PF01832"/>
    </source>
</evidence>
<dbReference type="Pfam" id="PF01832">
    <property type="entry name" value="Glucosaminidase"/>
    <property type="match status" value="1"/>
</dbReference>
<protein>
    <submittedName>
        <fullName evidence="5">Cell wall-binding protein</fullName>
    </submittedName>
</protein>
<evidence type="ECO:0000256" key="2">
    <source>
        <dbReference type="SAM" id="SignalP"/>
    </source>
</evidence>
<comment type="caution">
    <text evidence="5">The sequence shown here is derived from an EMBL/GenBank/DDBJ whole genome shotgun (WGS) entry which is preliminary data.</text>
</comment>
<keyword evidence="1" id="KW-0472">Membrane</keyword>
<organism evidence="5 6">
    <name type="scientific">Clostridium innocuum</name>
    <dbReference type="NCBI Taxonomy" id="1522"/>
    <lineage>
        <taxon>Bacteria</taxon>
        <taxon>Bacillati</taxon>
        <taxon>Bacillota</taxon>
        <taxon>Clostridia</taxon>
        <taxon>Eubacteriales</taxon>
        <taxon>Clostridiaceae</taxon>
        <taxon>Clostridium</taxon>
    </lineage>
</organism>
<dbReference type="Gene3D" id="1.10.530.10">
    <property type="match status" value="1"/>
</dbReference>
<dbReference type="AlphaFoldDB" id="A0A099I443"/>
<feature type="chain" id="PRO_5001946698" evidence="2">
    <location>
        <begin position="25"/>
        <end position="939"/>
    </location>
</feature>
<feature type="domain" description="Mannosyl-glycoprotein endo-beta-N-acetylglucosamidase-like" evidence="3">
    <location>
        <begin position="294"/>
        <end position="408"/>
    </location>
</feature>
<dbReference type="InterPro" id="IPR002901">
    <property type="entry name" value="MGlyc_endo_b_GlcNAc-like_dom"/>
</dbReference>
<proteinExistence type="predicted"/>
<dbReference type="Proteomes" id="UP000030008">
    <property type="component" value="Unassembled WGS sequence"/>
</dbReference>
<evidence type="ECO:0000313" key="6">
    <source>
        <dbReference type="Proteomes" id="UP000030008"/>
    </source>
</evidence>
<sequence>MIKKKLYILMLSLLITASLTPVSASEKTLQDDGTYHIVSVEKDGTYTILEDCDTYARAKVLYTLRKRSYDNLAITYGSSFLSLEQGVVEFATAKDCTLNITYTNDENGEEGYTNGCYGIDAAFLEYNPGTQKVKFRLSGVTGWADAADVTIYPIEQVPNVSSFTVKNNTLQHQLKSSLATAAYDNVLQLGNAPQQLKEGVTYYSYDTHYFYDDYAMMIEDYRNSSFSHAVNANAPYYNYYQYLNHRSTSAYSQKDVDRYLKDTLALRHTITGFYDKDNYIHDVLTQSLLLQAEPAFFQYQNQFGANALMMLSLAENESALGRSYLAYTRNNLFGHAAYDSAVEENASRYASTSGSVYSHALHYLSNAYMNPSQFQFHGGFFGNKAGGMNVSYASDPYWGEKAAQYFYEMDHAMGDRDHNRYALGIVKNTGVSIYKNADKKSDAVYSIKKGYDAALILLEKLENRDGVWYRVQSDPSLDKEQKQQEGSYNFKNSYGFVKAEDVSTVLNSKHIQDKAYVDITFDANGGTFYPNDKKITLQVETGKTPVIQAPVKDHALFSSWDIQLKPAGEPLTYKATYRDVKQIVLTQMPLTTYDLNESLDVSDGRIRVDFADGTSKEVSMTTDMVEGFSSKKTGTKTLKVTYAGCTLNYEIRVSDELTKKQENMQQRAAAIIKLYDGKTDLNEEALQELEQLRKDVTAFPLTPLANEQIRLIDRILQENLKPRYSVIIKDDSHDLQVSGLSMARIQETGFLNTFLPKTIVLKVKNSIDEEQQALAKKVARANGTTVEETFSIEGTDDFSSLKLKQEAVFSIKKPKDSKNKRYHIYYVDGQDVYQIPTEQSKSRIRFTTEKLGSYVLVSANQRSIQEADDIAEVNTIALNGKNYILRYVLLPCLLLALLVCLFLTLFVYRRRHPNLRLKKPWKKARIEKSQYKKDEDDIL</sequence>
<evidence type="ECO:0000256" key="1">
    <source>
        <dbReference type="SAM" id="Phobius"/>
    </source>
</evidence>
<feature type="domain" description="Ig-like" evidence="4">
    <location>
        <begin position="591"/>
        <end position="653"/>
    </location>
</feature>
<gene>
    <name evidence="5" type="ORF">CIAN88_17150</name>
</gene>
<accession>A0A099I443</accession>
<reference evidence="5 6" key="1">
    <citation type="submission" date="2014-08" db="EMBL/GenBank/DDBJ databases">
        <title>Clostridium innocuum, an unnegligible vancomycin-resistant pathogen causing extra-intestinal infections.</title>
        <authorList>
            <person name="Feng Y."/>
            <person name="Chiu C.-H."/>
        </authorList>
    </citation>
    <scope>NUCLEOTIDE SEQUENCE [LARGE SCALE GENOMIC DNA]</scope>
    <source>
        <strain evidence="5 6">AN88</strain>
    </source>
</reference>
<dbReference type="RefSeq" id="WP_044906954.1">
    <property type="nucleotide sequence ID" value="NZ_JQIF01000089.1"/>
</dbReference>
<dbReference type="Pfam" id="PF07523">
    <property type="entry name" value="Big_3"/>
    <property type="match status" value="1"/>
</dbReference>
<dbReference type="InterPro" id="IPR022038">
    <property type="entry name" value="Ig-like_bact"/>
</dbReference>
<dbReference type="GO" id="GO:0004040">
    <property type="term" value="F:amidase activity"/>
    <property type="evidence" value="ECO:0007669"/>
    <property type="project" value="InterPro"/>
</dbReference>
<feature type="transmembrane region" description="Helical" evidence="1">
    <location>
        <begin position="884"/>
        <end position="908"/>
    </location>
</feature>
<name>A0A099I443_CLOIN</name>
<evidence type="ECO:0000313" key="5">
    <source>
        <dbReference type="EMBL" id="KGJ52022.1"/>
    </source>
</evidence>
<keyword evidence="1" id="KW-0812">Transmembrane</keyword>
<dbReference type="Gene3D" id="2.60.40.3630">
    <property type="match status" value="1"/>
</dbReference>